<dbReference type="EMBL" id="QNSF01000011">
    <property type="protein sequence ID" value="RBP89355.1"/>
    <property type="molecule type" value="Genomic_DNA"/>
</dbReference>
<dbReference type="Pfam" id="PF11195">
    <property type="entry name" value="Tad2-like"/>
    <property type="match status" value="1"/>
</dbReference>
<reference evidence="3 4" key="1">
    <citation type="submission" date="2018-06" db="EMBL/GenBank/DDBJ databases">
        <title>Freshwater and sediment microbial communities from various areas in North America, analyzing microbe dynamics in response to fracking.</title>
        <authorList>
            <person name="Lamendella R."/>
        </authorList>
    </citation>
    <scope>NUCLEOTIDE SEQUENCE [LARGE SCALE GENOMIC DNA]</scope>
    <source>
        <strain evidence="3 4">14_TX</strain>
    </source>
</reference>
<feature type="domain" description="Thoeris anti-defense 2-like" evidence="2">
    <location>
        <begin position="1"/>
        <end position="76"/>
    </location>
</feature>
<organism evidence="3 4">
    <name type="scientific">Cytobacillus firmus</name>
    <name type="common">Bacillus firmus</name>
    <dbReference type="NCBI Taxonomy" id="1399"/>
    <lineage>
        <taxon>Bacteria</taxon>
        <taxon>Bacillati</taxon>
        <taxon>Bacillota</taxon>
        <taxon>Bacilli</taxon>
        <taxon>Bacillales</taxon>
        <taxon>Bacillaceae</taxon>
        <taxon>Cytobacillus</taxon>
    </lineage>
</organism>
<accession>A0A366JNF3</accession>
<protein>
    <recommendedName>
        <fullName evidence="2">Thoeris anti-defense 2-like domain-containing protein</fullName>
    </recommendedName>
</protein>
<dbReference type="AlphaFoldDB" id="A0A366JNF3"/>
<evidence type="ECO:0000256" key="1">
    <source>
        <dbReference type="SAM" id="MobiDB-lite"/>
    </source>
</evidence>
<gene>
    <name evidence="3" type="ORF">DFO70_1112</name>
</gene>
<name>A0A366JNF3_CYTFI</name>
<comment type="caution">
    <text evidence="3">The sequence shown here is derived from an EMBL/GenBank/DDBJ whole genome shotgun (WGS) entry which is preliminary data.</text>
</comment>
<keyword evidence="4" id="KW-1185">Reference proteome</keyword>
<dbReference type="RefSeq" id="WP_113884320.1">
    <property type="nucleotide sequence ID" value="NZ_QNSF01000011.1"/>
</dbReference>
<proteinExistence type="predicted"/>
<evidence type="ECO:0000313" key="4">
    <source>
        <dbReference type="Proteomes" id="UP000252731"/>
    </source>
</evidence>
<dbReference type="Proteomes" id="UP000252731">
    <property type="component" value="Unassembled WGS sequence"/>
</dbReference>
<dbReference type="InterPro" id="IPR021361">
    <property type="entry name" value="Tad2-like_dom"/>
</dbReference>
<evidence type="ECO:0000313" key="3">
    <source>
        <dbReference type="EMBL" id="RBP89355.1"/>
    </source>
</evidence>
<dbReference type="OrthoDB" id="2300997at2"/>
<feature type="region of interest" description="Disordered" evidence="1">
    <location>
        <begin position="1"/>
        <end position="21"/>
    </location>
</feature>
<sequence length="77" mass="8573">MNIQEAAKKAKEQGKHIQRDTDGGWECIKIKPTDSSDRCILVVIDGPKVSKTKPNAQRRGWQPSASDIVANDWIVVD</sequence>
<evidence type="ECO:0000259" key="2">
    <source>
        <dbReference type="Pfam" id="PF11195"/>
    </source>
</evidence>